<reference evidence="3 4" key="1">
    <citation type="submission" date="2016-07" db="EMBL/GenBank/DDBJ databases">
        <title>Pervasive Adenine N6-methylation of Active Genes in Fungi.</title>
        <authorList>
            <consortium name="DOE Joint Genome Institute"/>
            <person name="Mondo S.J."/>
            <person name="Dannebaum R.O."/>
            <person name="Kuo R.C."/>
            <person name="Labutti K."/>
            <person name="Haridas S."/>
            <person name="Kuo A."/>
            <person name="Salamov A."/>
            <person name="Ahrendt S.R."/>
            <person name="Lipzen A."/>
            <person name="Sullivan W."/>
            <person name="Andreopoulos W.B."/>
            <person name="Clum A."/>
            <person name="Lindquist E."/>
            <person name="Daum C."/>
            <person name="Ramamoorthy G.K."/>
            <person name="Gryganskyi A."/>
            <person name="Culley D."/>
            <person name="Magnuson J.K."/>
            <person name="James T.Y."/>
            <person name="O'Malley M.A."/>
            <person name="Stajich J.E."/>
            <person name="Spatafora J.W."/>
            <person name="Visel A."/>
            <person name="Grigoriev I.V."/>
        </authorList>
    </citation>
    <scope>NUCLEOTIDE SEQUENCE [LARGE SCALE GENOMIC DNA]</scope>
    <source>
        <strain evidence="3 4">62-1032</strain>
    </source>
</reference>
<dbReference type="OrthoDB" id="10253401at2759"/>
<evidence type="ECO:0000259" key="2">
    <source>
        <dbReference type="Pfam" id="PF08523"/>
    </source>
</evidence>
<sequence>MTDSRLDFDLATTRRTSRTSQRLPLSLTPATSLLDCTSTPHATGLYYTTATMAGSITDWDSKTVIGQKARGPTVTRDGAALNAARRSGASIETDKKSEFIDGRESVGREGDAQEGEGSREGAIRTSVACSSLGERGADDACRFETAPLILAPSRRRQRRPSAEWSWETEAASLCSLFARRAEGL</sequence>
<feature type="domain" description="Multiprotein bridging factor 1 N-terminal" evidence="2">
    <location>
        <begin position="58"/>
        <end position="97"/>
    </location>
</feature>
<feature type="region of interest" description="Disordered" evidence="1">
    <location>
        <begin position="82"/>
        <end position="123"/>
    </location>
</feature>
<evidence type="ECO:0000313" key="3">
    <source>
        <dbReference type="EMBL" id="ORY66776.1"/>
    </source>
</evidence>
<dbReference type="Proteomes" id="UP000193467">
    <property type="component" value="Unassembled WGS sequence"/>
</dbReference>
<dbReference type="STRING" id="106004.A0A1Y2E665"/>
<evidence type="ECO:0000256" key="1">
    <source>
        <dbReference type="SAM" id="MobiDB-lite"/>
    </source>
</evidence>
<comment type="caution">
    <text evidence="3">The sequence shown here is derived from an EMBL/GenBank/DDBJ whole genome shotgun (WGS) entry which is preliminary data.</text>
</comment>
<dbReference type="InParanoid" id="A0A1Y2E665"/>
<dbReference type="InterPro" id="IPR013729">
    <property type="entry name" value="MBF1_N"/>
</dbReference>
<protein>
    <recommendedName>
        <fullName evidence="2">Multiprotein bridging factor 1 N-terminal domain-containing protein</fullName>
    </recommendedName>
</protein>
<feature type="compositionally biased region" description="Basic and acidic residues" evidence="1">
    <location>
        <begin position="92"/>
        <end position="122"/>
    </location>
</feature>
<dbReference type="AlphaFoldDB" id="A0A1Y2E665"/>
<name>A0A1Y2E665_9BASI</name>
<accession>A0A1Y2E665</accession>
<dbReference type="EMBL" id="MCGR01000062">
    <property type="protein sequence ID" value="ORY66776.1"/>
    <property type="molecule type" value="Genomic_DNA"/>
</dbReference>
<organism evidence="3 4">
    <name type="scientific">Leucosporidium creatinivorum</name>
    <dbReference type="NCBI Taxonomy" id="106004"/>
    <lineage>
        <taxon>Eukaryota</taxon>
        <taxon>Fungi</taxon>
        <taxon>Dikarya</taxon>
        <taxon>Basidiomycota</taxon>
        <taxon>Pucciniomycotina</taxon>
        <taxon>Microbotryomycetes</taxon>
        <taxon>Leucosporidiales</taxon>
        <taxon>Leucosporidium</taxon>
    </lineage>
</organism>
<gene>
    <name evidence="3" type="ORF">BCR35DRAFT_181316</name>
</gene>
<proteinExistence type="predicted"/>
<dbReference type="Pfam" id="PF08523">
    <property type="entry name" value="MBF1"/>
    <property type="match status" value="1"/>
</dbReference>
<evidence type="ECO:0000313" key="4">
    <source>
        <dbReference type="Proteomes" id="UP000193467"/>
    </source>
</evidence>
<keyword evidence="4" id="KW-1185">Reference proteome</keyword>